<keyword evidence="7" id="KW-0325">Glycoprotein</keyword>
<evidence type="ECO:0000313" key="10">
    <source>
        <dbReference type="Proteomes" id="UP000085678"/>
    </source>
</evidence>
<dbReference type="SUPFAM" id="SSF53822">
    <property type="entry name" value="Periplasmic binding protein-like I"/>
    <property type="match status" value="1"/>
</dbReference>
<evidence type="ECO:0000313" key="11">
    <source>
        <dbReference type="RefSeq" id="XP_013418131.1"/>
    </source>
</evidence>
<comment type="subcellular location">
    <subcellularLocation>
        <location evidence="1">Membrane</location>
    </subcellularLocation>
</comment>
<dbReference type="AlphaFoldDB" id="A0A1S3K796"/>
<dbReference type="PRINTS" id="PR01176">
    <property type="entry name" value="GABABRECEPTR"/>
</dbReference>
<keyword evidence="8" id="KW-0807">Transducer</keyword>
<feature type="domain" description="Receptor ligand binding region" evidence="9">
    <location>
        <begin position="303"/>
        <end position="607"/>
    </location>
</feature>
<evidence type="ECO:0000256" key="4">
    <source>
        <dbReference type="ARBA" id="ARBA00023040"/>
    </source>
</evidence>
<keyword evidence="4" id="KW-0297">G-protein coupled receptor</keyword>
<evidence type="ECO:0000256" key="8">
    <source>
        <dbReference type="ARBA" id="ARBA00023224"/>
    </source>
</evidence>
<keyword evidence="2" id="KW-0812">Transmembrane</keyword>
<dbReference type="CDD" id="cd06366">
    <property type="entry name" value="PBP1_GABAb_receptor"/>
    <property type="match status" value="1"/>
</dbReference>
<evidence type="ECO:0000259" key="9">
    <source>
        <dbReference type="Pfam" id="PF01094"/>
    </source>
</evidence>
<dbReference type="OrthoDB" id="73209at2759"/>
<evidence type="ECO:0000256" key="6">
    <source>
        <dbReference type="ARBA" id="ARBA00023170"/>
    </source>
</evidence>
<dbReference type="Gene3D" id="3.40.50.2300">
    <property type="match status" value="2"/>
</dbReference>
<gene>
    <name evidence="11" type="primary">LOC106179143</name>
</gene>
<dbReference type="InParanoid" id="A0A1S3K796"/>
<dbReference type="SUPFAM" id="SSF53850">
    <property type="entry name" value="Periplasmic binding protein-like II"/>
    <property type="match status" value="1"/>
</dbReference>
<dbReference type="GO" id="GO:0004965">
    <property type="term" value="F:G protein-coupled GABA receptor activity"/>
    <property type="evidence" value="ECO:0007669"/>
    <property type="project" value="InterPro"/>
</dbReference>
<dbReference type="PANTHER" id="PTHR10519">
    <property type="entry name" value="GABA-B RECEPTOR"/>
    <property type="match status" value="1"/>
</dbReference>
<dbReference type="InterPro" id="IPR028082">
    <property type="entry name" value="Peripla_BP_I"/>
</dbReference>
<dbReference type="RefSeq" id="XP_013418131.1">
    <property type="nucleotide sequence ID" value="XM_013562677.1"/>
</dbReference>
<sequence length="620" mass="71594">MVNIEVWMPAGFNMEPWADNDHVKDCGPLGPVGRYGWYLPNFFVKQNWIQRNLITDHWRALQSSSVTRLLDLSDARNELLNLVRKTETLGKEESGYYCSAPYCSQGQYSGATCGSEPCAVLVSDSVDSDMDTLKNQIDNLNLSVKVAWVGKRLERFVHQRTIKGKPTLFFHFTPSELTASNNYTNIKFPRCTRYLEHPIDCDFEINQLSKVVWPKLEKDAEPAFHVIQKMTFTQQQYMELLQDFEHIDVHFNGAYQEVACQWVKKNSHIWSQWIPENLANKTKIYLGGMFSLSRRHYFAPGVYVASKMAADLINNDTSLLKNYKLEVVKIDTKCGLKEGQKAFIEMHYNSTYKLAGILGPDCADIVRPIARLTTTYDTVMISFSAGSIHLGNRLHYPYFFRTIPPVSEYSNVYAELFKLLDWQQVAVLTYEKAEEYLSLDNPIKIVYEKKIPADRSKRNIPMMLEEIKSKNGRIIIGTFYEMTIAQDVMCEAYRKDMTAFKGFQWFLTGYLGEEWWDTDYYRDRDKTVCTTKEMLEAVNGSISINHAMYDRDDVKVVGNMTVAKWKKELERHLGQHKRYKDNPHVTYAYDAVWVYGKALDSLLSKSPAVLGDLTNKENAK</sequence>
<dbReference type="GO" id="GO:0038039">
    <property type="term" value="C:G protein-coupled receptor heterodimeric complex"/>
    <property type="evidence" value="ECO:0007669"/>
    <property type="project" value="TreeGrafter"/>
</dbReference>
<evidence type="ECO:0000256" key="3">
    <source>
        <dbReference type="ARBA" id="ARBA00022989"/>
    </source>
</evidence>
<keyword evidence="3" id="KW-1133">Transmembrane helix</keyword>
<evidence type="ECO:0000256" key="5">
    <source>
        <dbReference type="ARBA" id="ARBA00023136"/>
    </source>
</evidence>
<evidence type="ECO:0000256" key="7">
    <source>
        <dbReference type="ARBA" id="ARBA00023180"/>
    </source>
</evidence>
<organism evidence="10 11">
    <name type="scientific">Lingula anatina</name>
    <name type="common">Brachiopod</name>
    <name type="synonym">Lingula unguis</name>
    <dbReference type="NCBI Taxonomy" id="7574"/>
    <lineage>
        <taxon>Eukaryota</taxon>
        <taxon>Metazoa</taxon>
        <taxon>Spiralia</taxon>
        <taxon>Lophotrochozoa</taxon>
        <taxon>Brachiopoda</taxon>
        <taxon>Linguliformea</taxon>
        <taxon>Lingulata</taxon>
        <taxon>Lingulida</taxon>
        <taxon>Linguloidea</taxon>
        <taxon>Lingulidae</taxon>
        <taxon>Lingula</taxon>
    </lineage>
</organism>
<name>A0A1S3K796_LINAN</name>
<dbReference type="GeneID" id="106179143"/>
<reference evidence="11" key="1">
    <citation type="submission" date="2025-08" db="UniProtKB">
        <authorList>
            <consortium name="RefSeq"/>
        </authorList>
    </citation>
    <scope>IDENTIFICATION</scope>
    <source>
        <tissue evidence="11">Gonads</tissue>
    </source>
</reference>
<keyword evidence="10" id="KW-1185">Reference proteome</keyword>
<dbReference type="InterPro" id="IPR002455">
    <property type="entry name" value="GPCR3_GABA-B"/>
</dbReference>
<keyword evidence="6" id="KW-0675">Receptor</keyword>
<evidence type="ECO:0000256" key="2">
    <source>
        <dbReference type="ARBA" id="ARBA00022692"/>
    </source>
</evidence>
<dbReference type="PANTHER" id="PTHR10519:SF20">
    <property type="entry name" value="G-PROTEIN COUPLED RECEPTOR 156-RELATED"/>
    <property type="match status" value="1"/>
</dbReference>
<dbReference type="GO" id="GO:0007214">
    <property type="term" value="P:gamma-aminobutyric acid signaling pathway"/>
    <property type="evidence" value="ECO:0007669"/>
    <property type="project" value="TreeGrafter"/>
</dbReference>
<dbReference type="KEGG" id="lak:106179143"/>
<protein>
    <submittedName>
        <fullName evidence="11">Gamma-aminobutyric acid type B receptor subunit 2-like</fullName>
    </submittedName>
</protein>
<dbReference type="Proteomes" id="UP000085678">
    <property type="component" value="Unplaced"/>
</dbReference>
<accession>A0A1S3K796</accession>
<evidence type="ECO:0000256" key="1">
    <source>
        <dbReference type="ARBA" id="ARBA00004370"/>
    </source>
</evidence>
<proteinExistence type="predicted"/>
<dbReference type="InterPro" id="IPR001828">
    <property type="entry name" value="ANF_lig-bd_rcpt"/>
</dbReference>
<dbReference type="Pfam" id="PF01094">
    <property type="entry name" value="ANF_receptor"/>
    <property type="match status" value="1"/>
</dbReference>
<keyword evidence="5" id="KW-0472">Membrane</keyword>